<sequence length="267" mass="28236">MKSILLLVHDDSGQEGRLQVALDLARGLRGHLTCLDVSIAPEVMDDYVSLGGAALLMEDERAAEARNRKRIEPRLAHEDVPWDWIDVAGNLGDQVVRAARLSDLIVVSAKLPSFATHDMANLPGELLIRTNRPILAVPESAIGLNLTGTAVVAWDGSPEAEAALRAAVPLLQLATSVTLLEIDDGSVALPASDAATYLSRHGVKPVISTLSAGGNSASTVILKEIGNQAADYLVMGGFGHARLTEALFGGVTRRLLEDCPVPILLAH</sequence>
<evidence type="ECO:0000313" key="3">
    <source>
        <dbReference type="EMBL" id="MDX5982858.1"/>
    </source>
</evidence>
<name>A0ABU4PF65_9SPHN</name>
<dbReference type="Proteomes" id="UP001279660">
    <property type="component" value="Unassembled WGS sequence"/>
</dbReference>
<keyword evidence="4" id="KW-1185">Reference proteome</keyword>
<reference evidence="3 4" key="1">
    <citation type="submission" date="2023-11" db="EMBL/GenBank/DDBJ databases">
        <title>MicrobeMod: A computational toolkit for identifying prokaryotic methylation and restriction-modification with nanopore sequencing.</title>
        <authorList>
            <person name="Crits-Christoph A."/>
            <person name="Kang S.C."/>
            <person name="Lee H."/>
            <person name="Ostrov N."/>
        </authorList>
    </citation>
    <scope>NUCLEOTIDE SEQUENCE [LARGE SCALE GENOMIC DNA]</scope>
    <source>
        <strain evidence="3 4">ATCC 14820</strain>
    </source>
</reference>
<protein>
    <submittedName>
        <fullName evidence="3">Universal stress protein</fullName>
    </submittedName>
</protein>
<dbReference type="CDD" id="cd00293">
    <property type="entry name" value="USP-like"/>
    <property type="match status" value="1"/>
</dbReference>
<dbReference type="InterPro" id="IPR006016">
    <property type="entry name" value="UspA"/>
</dbReference>
<feature type="domain" description="UspA" evidence="2">
    <location>
        <begin position="150"/>
        <end position="266"/>
    </location>
</feature>
<dbReference type="SUPFAM" id="SSF52402">
    <property type="entry name" value="Adenine nucleotide alpha hydrolases-like"/>
    <property type="match status" value="2"/>
</dbReference>
<dbReference type="RefSeq" id="WP_010405984.1">
    <property type="nucleotide sequence ID" value="NZ_JAWXXV010000001.1"/>
</dbReference>
<comment type="similarity">
    <text evidence="1">Belongs to the universal stress protein A family.</text>
</comment>
<dbReference type="PRINTS" id="PR01438">
    <property type="entry name" value="UNVRSLSTRESS"/>
</dbReference>
<proteinExistence type="inferred from homology"/>
<comment type="caution">
    <text evidence="3">The sequence shown here is derived from an EMBL/GenBank/DDBJ whole genome shotgun (WGS) entry which is preliminary data.</text>
</comment>
<evidence type="ECO:0000259" key="2">
    <source>
        <dbReference type="Pfam" id="PF00582"/>
    </source>
</evidence>
<evidence type="ECO:0000256" key="1">
    <source>
        <dbReference type="ARBA" id="ARBA00008791"/>
    </source>
</evidence>
<accession>A0ABU4PF65</accession>
<dbReference type="PANTHER" id="PTHR46268">
    <property type="entry name" value="STRESS RESPONSE PROTEIN NHAX"/>
    <property type="match status" value="1"/>
</dbReference>
<dbReference type="PANTHER" id="PTHR46268:SF15">
    <property type="entry name" value="UNIVERSAL STRESS PROTEIN HP_0031"/>
    <property type="match status" value="1"/>
</dbReference>
<dbReference type="Pfam" id="PF00582">
    <property type="entry name" value="Usp"/>
    <property type="match status" value="1"/>
</dbReference>
<dbReference type="InterPro" id="IPR006015">
    <property type="entry name" value="Universal_stress_UspA"/>
</dbReference>
<organism evidence="3 4">
    <name type="scientific">Sphingomonas echinoides</name>
    <dbReference type="NCBI Taxonomy" id="59803"/>
    <lineage>
        <taxon>Bacteria</taxon>
        <taxon>Pseudomonadati</taxon>
        <taxon>Pseudomonadota</taxon>
        <taxon>Alphaproteobacteria</taxon>
        <taxon>Sphingomonadales</taxon>
        <taxon>Sphingomonadaceae</taxon>
        <taxon>Sphingomonas</taxon>
    </lineage>
</organism>
<gene>
    <name evidence="3" type="ORF">SIL82_01180</name>
</gene>
<evidence type="ECO:0000313" key="4">
    <source>
        <dbReference type="Proteomes" id="UP001279660"/>
    </source>
</evidence>
<dbReference type="Gene3D" id="3.40.50.12370">
    <property type="match status" value="1"/>
</dbReference>
<dbReference type="EMBL" id="JAWXXV010000001">
    <property type="protein sequence ID" value="MDX5982858.1"/>
    <property type="molecule type" value="Genomic_DNA"/>
</dbReference>